<evidence type="ECO:0000313" key="1">
    <source>
        <dbReference type="EMBL" id="OGY60398.1"/>
    </source>
</evidence>
<dbReference type="Proteomes" id="UP000178744">
    <property type="component" value="Unassembled WGS sequence"/>
</dbReference>
<proteinExistence type="predicted"/>
<dbReference type="AlphaFoldDB" id="A0A1G1Z704"/>
<accession>A0A1G1Z704</accession>
<sequence>MLRALLNAEKGLPFSVLASNIGCPSEDDNAKSVLIRLVAANLAEEELVDKKAARRMGSLRPCENQPIYKLTPKGLRAVRLLDSCSLVSARDLLGVRDVPKASMSLRIFDALLKATTDRVVIPIGLSTKELVGFVGSKEDRIRELLESMIGLNLVTRVEIDGLPNENTYPRTRWLYRLSENGLIVARELMSLSNPSFSI</sequence>
<reference evidence="1 2" key="1">
    <citation type="journal article" date="2016" name="Nat. Commun.">
        <title>Thousands of microbial genomes shed light on interconnected biogeochemical processes in an aquifer system.</title>
        <authorList>
            <person name="Anantharaman K."/>
            <person name="Brown C.T."/>
            <person name="Hug L.A."/>
            <person name="Sharon I."/>
            <person name="Castelle C.J."/>
            <person name="Probst A.J."/>
            <person name="Thomas B.C."/>
            <person name="Singh A."/>
            <person name="Wilkins M.J."/>
            <person name="Karaoz U."/>
            <person name="Brodie E.L."/>
            <person name="Williams K.H."/>
            <person name="Hubbard S.S."/>
            <person name="Banfield J.F."/>
        </authorList>
    </citation>
    <scope>NUCLEOTIDE SEQUENCE [LARGE SCALE GENOMIC DNA]</scope>
</reference>
<dbReference type="EMBL" id="MHIY01000001">
    <property type="protein sequence ID" value="OGY60398.1"/>
    <property type="molecule type" value="Genomic_DNA"/>
</dbReference>
<organism evidence="1 2">
    <name type="scientific">Candidatus Colwellbacteria bacterium RIFCSPLOWO2_01_FULL_48_10</name>
    <dbReference type="NCBI Taxonomy" id="1797690"/>
    <lineage>
        <taxon>Bacteria</taxon>
        <taxon>Candidatus Colwelliibacteriota</taxon>
    </lineage>
</organism>
<evidence type="ECO:0000313" key="2">
    <source>
        <dbReference type="Proteomes" id="UP000178744"/>
    </source>
</evidence>
<protein>
    <submittedName>
        <fullName evidence="1">Uncharacterized protein</fullName>
    </submittedName>
</protein>
<gene>
    <name evidence="1" type="ORF">A3B23_01825</name>
</gene>
<comment type="caution">
    <text evidence="1">The sequence shown here is derived from an EMBL/GenBank/DDBJ whole genome shotgun (WGS) entry which is preliminary data.</text>
</comment>
<name>A0A1G1Z704_9BACT</name>